<dbReference type="PANTHER" id="PTHR36833">
    <property type="entry name" value="SLR0610 PROTEIN-RELATED"/>
    <property type="match status" value="1"/>
</dbReference>
<dbReference type="PANTHER" id="PTHR36833:SF1">
    <property type="entry name" value="INTEGRAL MEMBRANE TRANSPORT PROTEIN"/>
    <property type="match status" value="1"/>
</dbReference>
<protein>
    <submittedName>
        <fullName evidence="2">ABC-2 family transporter protein</fullName>
    </submittedName>
</protein>
<comment type="caution">
    <text evidence="2">The sequence shown here is derived from an EMBL/GenBank/DDBJ whole genome shotgun (WGS) entry which is preliminary data.</text>
</comment>
<keyword evidence="1" id="KW-0472">Membrane</keyword>
<feature type="transmembrane region" description="Helical" evidence="1">
    <location>
        <begin position="145"/>
        <end position="174"/>
    </location>
</feature>
<evidence type="ECO:0000313" key="3">
    <source>
        <dbReference type="Proteomes" id="UP001595699"/>
    </source>
</evidence>
<feature type="transmembrane region" description="Helical" evidence="1">
    <location>
        <begin position="61"/>
        <end position="84"/>
    </location>
</feature>
<gene>
    <name evidence="2" type="ORF">ACFOUW_26505</name>
</gene>
<sequence length="276" mass="30556">MRQLLRMWKLFAGMDLLWVLRGPRDAAMYVLSDAVLIVASISTTFLLAVRFDGIGHWDRAQILFMLGYAMFVNSLLDTLFGYNVKMISRRIGRGQLDHMLVQPQPLWRMFLTEGFTPFGQPFGLIISIAMLSWTSSLLDRPFSVVWLGILLLNLFASAAIVLALQVAWGAIAFWAPRSAEEINSATNRVVGSLGPLPLDGVNRFLLGGLLTVIPVGFTAWLPARSIADVSPLFPGGLVAPLAAPLFAAAAYFVFRKGLQHYARVGSQRYSNFGHRR</sequence>
<dbReference type="RefSeq" id="WP_205115466.1">
    <property type="nucleotide sequence ID" value="NZ_JAFBCM010000001.1"/>
</dbReference>
<feature type="transmembrane region" description="Helical" evidence="1">
    <location>
        <begin position="235"/>
        <end position="254"/>
    </location>
</feature>
<evidence type="ECO:0000256" key="1">
    <source>
        <dbReference type="SAM" id="Phobius"/>
    </source>
</evidence>
<feature type="transmembrane region" description="Helical" evidence="1">
    <location>
        <begin position="105"/>
        <end position="133"/>
    </location>
</feature>
<keyword evidence="1" id="KW-0812">Transmembrane</keyword>
<feature type="transmembrane region" description="Helical" evidence="1">
    <location>
        <begin position="26"/>
        <end position="49"/>
    </location>
</feature>
<feature type="transmembrane region" description="Helical" evidence="1">
    <location>
        <begin position="204"/>
        <end position="223"/>
    </location>
</feature>
<keyword evidence="1" id="KW-1133">Transmembrane helix</keyword>
<proteinExistence type="predicted"/>
<reference evidence="3" key="1">
    <citation type="journal article" date="2019" name="Int. J. Syst. Evol. Microbiol.">
        <title>The Global Catalogue of Microorganisms (GCM) 10K type strain sequencing project: providing services to taxonomists for standard genome sequencing and annotation.</title>
        <authorList>
            <consortium name="The Broad Institute Genomics Platform"/>
            <consortium name="The Broad Institute Genome Sequencing Center for Infectious Disease"/>
            <person name="Wu L."/>
            <person name="Ma J."/>
        </authorList>
    </citation>
    <scope>NUCLEOTIDE SEQUENCE [LARGE SCALE GENOMIC DNA]</scope>
    <source>
        <strain evidence="3">CGMCC 4.7241</strain>
    </source>
</reference>
<dbReference type="InterPro" id="IPR010390">
    <property type="entry name" value="ABC-2_transporter-like"/>
</dbReference>
<accession>A0ABV7YL06</accession>
<evidence type="ECO:0000313" key="2">
    <source>
        <dbReference type="EMBL" id="MFC3764415.1"/>
    </source>
</evidence>
<dbReference type="EMBL" id="JBHRZH010000023">
    <property type="protein sequence ID" value="MFC3764415.1"/>
    <property type="molecule type" value="Genomic_DNA"/>
</dbReference>
<name>A0ABV7YL06_9ACTN</name>
<keyword evidence="3" id="KW-1185">Reference proteome</keyword>
<dbReference type="Pfam" id="PF06182">
    <property type="entry name" value="ABC2_membrane_6"/>
    <property type="match status" value="1"/>
</dbReference>
<organism evidence="2 3">
    <name type="scientific">Tenggerimyces flavus</name>
    <dbReference type="NCBI Taxonomy" id="1708749"/>
    <lineage>
        <taxon>Bacteria</taxon>
        <taxon>Bacillati</taxon>
        <taxon>Actinomycetota</taxon>
        <taxon>Actinomycetes</taxon>
        <taxon>Propionibacteriales</taxon>
        <taxon>Nocardioidaceae</taxon>
        <taxon>Tenggerimyces</taxon>
    </lineage>
</organism>
<dbReference type="Proteomes" id="UP001595699">
    <property type="component" value="Unassembled WGS sequence"/>
</dbReference>